<dbReference type="KEGG" id="ave:Arcve_2072"/>
<dbReference type="HOGENOM" id="CLU_3093917_0_0_2"/>
<name>F2KSJ2_ARCVS</name>
<dbReference type="STRING" id="693661.Arcve_2072"/>
<organism evidence="1 2">
    <name type="scientific">Archaeoglobus veneficus (strain DSM 11195 / SNP6)</name>
    <dbReference type="NCBI Taxonomy" id="693661"/>
    <lineage>
        <taxon>Archaea</taxon>
        <taxon>Methanobacteriati</taxon>
        <taxon>Methanobacteriota</taxon>
        <taxon>Archaeoglobi</taxon>
        <taxon>Archaeoglobales</taxon>
        <taxon>Archaeoglobaceae</taxon>
        <taxon>Archaeoglobus</taxon>
    </lineage>
</organism>
<evidence type="ECO:0000313" key="2">
    <source>
        <dbReference type="Proteomes" id="UP000008136"/>
    </source>
</evidence>
<dbReference type="AlphaFoldDB" id="F2KSJ2"/>
<evidence type="ECO:0000313" key="1">
    <source>
        <dbReference type="EMBL" id="AEA48062.1"/>
    </source>
</evidence>
<protein>
    <submittedName>
        <fullName evidence="1">Uncharacterized protein</fullName>
    </submittedName>
</protein>
<reference evidence="1 2" key="1">
    <citation type="submission" date="2011-03" db="EMBL/GenBank/DDBJ databases">
        <title>The complete genome of Archaeoglobus veneficus SNP6.</title>
        <authorList>
            <consortium name="US DOE Joint Genome Institute (JGI-PGF)"/>
            <person name="Lucas S."/>
            <person name="Copeland A."/>
            <person name="Lapidus A."/>
            <person name="Bruce D."/>
            <person name="Goodwin L."/>
            <person name="Pitluck S."/>
            <person name="Kyrpides N."/>
            <person name="Mavromatis K."/>
            <person name="Pagani I."/>
            <person name="Ivanova N."/>
            <person name="Mikhailova N."/>
            <person name="Lu M."/>
            <person name="Detter J.C."/>
            <person name="Tapia R."/>
            <person name="Han C."/>
            <person name="Land M."/>
            <person name="Hauser L."/>
            <person name="Markowitz V."/>
            <person name="Cheng J.-F."/>
            <person name="Hugenholtz P."/>
            <person name="Woyke T."/>
            <person name="Wu D."/>
            <person name="Spring S."/>
            <person name="Brambilla E."/>
            <person name="Klenk H.-P."/>
            <person name="Eisen J.A."/>
        </authorList>
    </citation>
    <scope>NUCLEOTIDE SEQUENCE [LARGE SCALE GENOMIC DNA]</scope>
    <source>
        <strain>SNP6</strain>
    </source>
</reference>
<accession>F2KSJ2</accession>
<dbReference type="Proteomes" id="UP000008136">
    <property type="component" value="Chromosome"/>
</dbReference>
<keyword evidence="2" id="KW-1185">Reference proteome</keyword>
<dbReference type="RefSeq" id="WP_013684713.1">
    <property type="nucleotide sequence ID" value="NC_015320.1"/>
</dbReference>
<sequence>MMDGLGLATDATTLGLLTWTIYKIGRLEGKVCMILRQLNGGRNGGLDSGGD</sequence>
<proteinExistence type="predicted"/>
<dbReference type="EMBL" id="CP002588">
    <property type="protein sequence ID" value="AEA48062.1"/>
    <property type="molecule type" value="Genomic_DNA"/>
</dbReference>
<dbReference type="GeneID" id="43002862"/>
<gene>
    <name evidence="1" type="ordered locus">Arcve_2072</name>
</gene>